<keyword evidence="4" id="KW-1185">Reference proteome</keyword>
<accession>A0A165GDZ6</accession>
<dbReference type="Gene3D" id="3.40.50.720">
    <property type="entry name" value="NAD(P)-binding Rossmann-like Domain"/>
    <property type="match status" value="1"/>
</dbReference>
<dbReference type="GO" id="GO:0006633">
    <property type="term" value="P:fatty acid biosynthetic process"/>
    <property type="evidence" value="ECO:0007669"/>
    <property type="project" value="TreeGrafter"/>
</dbReference>
<dbReference type="AlphaFoldDB" id="A0A165GDZ6"/>
<evidence type="ECO:0000313" key="3">
    <source>
        <dbReference type="EMBL" id="KZT10215.1"/>
    </source>
</evidence>
<organism evidence="3 4">
    <name type="scientific">Laetiporus sulphureus 93-53</name>
    <dbReference type="NCBI Taxonomy" id="1314785"/>
    <lineage>
        <taxon>Eukaryota</taxon>
        <taxon>Fungi</taxon>
        <taxon>Dikarya</taxon>
        <taxon>Basidiomycota</taxon>
        <taxon>Agaricomycotina</taxon>
        <taxon>Agaricomycetes</taxon>
        <taxon>Polyporales</taxon>
        <taxon>Laetiporus</taxon>
    </lineage>
</organism>
<dbReference type="InParanoid" id="A0A165GDZ6"/>
<name>A0A165GDZ6_9APHY</name>
<dbReference type="Pfam" id="PF00106">
    <property type="entry name" value="adh_short"/>
    <property type="match status" value="1"/>
</dbReference>
<dbReference type="FunCoup" id="A0A165GDZ6">
    <property type="interactions" value="22"/>
</dbReference>
<dbReference type="PRINTS" id="PR00080">
    <property type="entry name" value="SDRFAMILY"/>
</dbReference>
<dbReference type="PRINTS" id="PR00081">
    <property type="entry name" value="GDHRDH"/>
</dbReference>
<dbReference type="SUPFAM" id="SSF51735">
    <property type="entry name" value="NAD(P)-binding Rossmann-fold domains"/>
    <property type="match status" value="1"/>
</dbReference>
<reference evidence="3 4" key="1">
    <citation type="journal article" date="2016" name="Mol. Biol. Evol.">
        <title>Comparative Genomics of Early-Diverging Mushroom-Forming Fungi Provides Insights into the Origins of Lignocellulose Decay Capabilities.</title>
        <authorList>
            <person name="Nagy L.G."/>
            <person name="Riley R."/>
            <person name="Tritt A."/>
            <person name="Adam C."/>
            <person name="Daum C."/>
            <person name="Floudas D."/>
            <person name="Sun H."/>
            <person name="Yadav J.S."/>
            <person name="Pangilinan J."/>
            <person name="Larsson K.H."/>
            <person name="Matsuura K."/>
            <person name="Barry K."/>
            <person name="Labutti K."/>
            <person name="Kuo R."/>
            <person name="Ohm R.A."/>
            <person name="Bhattacharya S.S."/>
            <person name="Shirouzu T."/>
            <person name="Yoshinaga Y."/>
            <person name="Martin F.M."/>
            <person name="Grigoriev I.V."/>
            <person name="Hibbett D.S."/>
        </authorList>
    </citation>
    <scope>NUCLEOTIDE SEQUENCE [LARGE SCALE GENOMIC DNA]</scope>
    <source>
        <strain evidence="3 4">93-53</strain>
    </source>
</reference>
<gene>
    <name evidence="3" type="ORF">LAESUDRAFT_711472</name>
</gene>
<comment type="similarity">
    <text evidence="1 2">Belongs to the short-chain dehydrogenases/reductases (SDR) family.</text>
</comment>
<protein>
    <submittedName>
        <fullName evidence="3">NAD(P)-binding protein</fullName>
    </submittedName>
</protein>
<dbReference type="PANTHER" id="PTHR42760:SF121">
    <property type="entry name" value="3-OXOACYL-(ACYL-CARRIER-PROTEIN) REDUCTASE"/>
    <property type="match status" value="1"/>
</dbReference>
<dbReference type="InterPro" id="IPR036291">
    <property type="entry name" value="NAD(P)-bd_dom_sf"/>
</dbReference>
<dbReference type="GeneID" id="63823861"/>
<dbReference type="RefSeq" id="XP_040767955.1">
    <property type="nucleotide sequence ID" value="XM_040906832.1"/>
</dbReference>
<sequence length="275" mass="29447">MTVLPSFRRIALVTGASRGIGRSIALRLADDGLDVAVNDRASQRLQLNHVVSEIEAKGGRALAVCADVTSENEVQELIGRTAQEMGGLDVMVANAGIIIARSLLDTPAEEWDNVMAVNLRGVMLSYKYAAKQMIKQGRGGRIIGASSLAGKRGNTNLSAYAATKFGVRGLTQALTRTTALELAQHNITVNTYAPGLIATPMSKYSLLFQHPDDGDQPARLFKELVNAPGMVVSGPEVVASLVSYLAKPESSFITEFDNATELQIHSFDFSKSRAL</sequence>
<dbReference type="OrthoDB" id="498125at2759"/>
<dbReference type="STRING" id="1314785.A0A165GDZ6"/>
<dbReference type="InterPro" id="IPR002347">
    <property type="entry name" value="SDR_fam"/>
</dbReference>
<evidence type="ECO:0000256" key="2">
    <source>
        <dbReference type="RuleBase" id="RU000363"/>
    </source>
</evidence>
<dbReference type="EMBL" id="KV427609">
    <property type="protein sequence ID" value="KZT10215.1"/>
    <property type="molecule type" value="Genomic_DNA"/>
</dbReference>
<dbReference type="FunFam" id="3.40.50.720:FF:000084">
    <property type="entry name" value="Short-chain dehydrogenase reductase"/>
    <property type="match status" value="1"/>
</dbReference>
<dbReference type="PANTHER" id="PTHR42760">
    <property type="entry name" value="SHORT-CHAIN DEHYDROGENASES/REDUCTASES FAMILY MEMBER"/>
    <property type="match status" value="1"/>
</dbReference>
<dbReference type="GO" id="GO:0048038">
    <property type="term" value="F:quinone binding"/>
    <property type="evidence" value="ECO:0007669"/>
    <property type="project" value="TreeGrafter"/>
</dbReference>
<dbReference type="Proteomes" id="UP000076871">
    <property type="component" value="Unassembled WGS sequence"/>
</dbReference>
<proteinExistence type="inferred from homology"/>
<evidence type="ECO:0000256" key="1">
    <source>
        <dbReference type="ARBA" id="ARBA00006484"/>
    </source>
</evidence>
<dbReference type="GO" id="GO:0016616">
    <property type="term" value="F:oxidoreductase activity, acting on the CH-OH group of donors, NAD or NADP as acceptor"/>
    <property type="evidence" value="ECO:0007669"/>
    <property type="project" value="TreeGrafter"/>
</dbReference>
<evidence type="ECO:0000313" key="4">
    <source>
        <dbReference type="Proteomes" id="UP000076871"/>
    </source>
</evidence>